<feature type="transmembrane region" description="Helical" evidence="2">
    <location>
        <begin position="103"/>
        <end position="120"/>
    </location>
</feature>
<organism evidence="3 4">
    <name type="scientific">Streptomyces neyagawaensis</name>
    <dbReference type="NCBI Taxonomy" id="42238"/>
    <lineage>
        <taxon>Bacteria</taxon>
        <taxon>Bacillati</taxon>
        <taxon>Actinomycetota</taxon>
        <taxon>Actinomycetes</taxon>
        <taxon>Kitasatosporales</taxon>
        <taxon>Streptomycetaceae</taxon>
        <taxon>Streptomyces</taxon>
    </lineage>
</organism>
<feature type="compositionally biased region" description="Low complexity" evidence="1">
    <location>
        <begin position="186"/>
        <end position="199"/>
    </location>
</feature>
<feature type="transmembrane region" description="Helical" evidence="2">
    <location>
        <begin position="72"/>
        <end position="91"/>
    </location>
</feature>
<dbReference type="RefSeq" id="WP_359696466.1">
    <property type="nucleotide sequence ID" value="NZ_JBEYXT010000072.1"/>
</dbReference>
<keyword evidence="2" id="KW-1133">Transmembrane helix</keyword>
<keyword evidence="4" id="KW-1185">Reference proteome</keyword>
<evidence type="ECO:0000256" key="1">
    <source>
        <dbReference type="SAM" id="MobiDB-lite"/>
    </source>
</evidence>
<evidence type="ECO:0000256" key="2">
    <source>
        <dbReference type="SAM" id="Phobius"/>
    </source>
</evidence>
<proteinExistence type="predicted"/>
<evidence type="ECO:0008006" key="5">
    <source>
        <dbReference type="Google" id="ProtNLM"/>
    </source>
</evidence>
<dbReference type="EMBL" id="JBEYXT010000072">
    <property type="protein sequence ID" value="MEU6802835.1"/>
    <property type="molecule type" value="Genomic_DNA"/>
</dbReference>
<reference evidence="3 4" key="1">
    <citation type="submission" date="2024-06" db="EMBL/GenBank/DDBJ databases">
        <title>The Natural Products Discovery Center: Release of the First 8490 Sequenced Strains for Exploring Actinobacteria Biosynthetic Diversity.</title>
        <authorList>
            <person name="Kalkreuter E."/>
            <person name="Kautsar S.A."/>
            <person name="Yang D."/>
            <person name="Bader C.D."/>
            <person name="Teijaro C.N."/>
            <person name="Fluegel L."/>
            <person name="Davis C.M."/>
            <person name="Simpson J.R."/>
            <person name="Lauterbach L."/>
            <person name="Steele A.D."/>
            <person name="Gui C."/>
            <person name="Meng S."/>
            <person name="Li G."/>
            <person name="Viehrig K."/>
            <person name="Ye F."/>
            <person name="Su P."/>
            <person name="Kiefer A.F."/>
            <person name="Nichols A."/>
            <person name="Cepeda A.J."/>
            <person name="Yan W."/>
            <person name="Fan B."/>
            <person name="Jiang Y."/>
            <person name="Adhikari A."/>
            <person name="Zheng C.-J."/>
            <person name="Schuster L."/>
            <person name="Cowan T.M."/>
            <person name="Smanski M.J."/>
            <person name="Chevrette M.G."/>
            <person name="De Carvalho L.P.S."/>
            <person name="Shen B."/>
        </authorList>
    </citation>
    <scope>NUCLEOTIDE SEQUENCE [LARGE SCALE GENOMIC DNA]</scope>
    <source>
        <strain evidence="3 4">NPDC046851</strain>
    </source>
</reference>
<comment type="caution">
    <text evidence="3">The sequence shown here is derived from an EMBL/GenBank/DDBJ whole genome shotgun (WGS) entry which is preliminary data.</text>
</comment>
<evidence type="ECO:0000313" key="4">
    <source>
        <dbReference type="Proteomes" id="UP001551189"/>
    </source>
</evidence>
<evidence type="ECO:0000313" key="3">
    <source>
        <dbReference type="EMBL" id="MEU6802835.1"/>
    </source>
</evidence>
<keyword evidence="2" id="KW-0812">Transmembrane</keyword>
<name>A0ABV3B066_9ACTN</name>
<protein>
    <recommendedName>
        <fullName evidence="5">Integral membrane protein</fullName>
    </recommendedName>
</protein>
<keyword evidence="2" id="KW-0472">Membrane</keyword>
<feature type="region of interest" description="Disordered" evidence="1">
    <location>
        <begin position="172"/>
        <end position="206"/>
    </location>
</feature>
<gene>
    <name evidence="3" type="ORF">ABZ931_17725</name>
</gene>
<dbReference type="Proteomes" id="UP001551189">
    <property type="component" value="Unassembled WGS sequence"/>
</dbReference>
<accession>A0ABV3B066</accession>
<sequence>MSDRLSGALLAVGAALTIGGSFTTLNSAVDYRDREKDEVVVESVSKAWSHRTEFAEGLVSANGTVDRVQFDGVSLLVGIVAAVVAAVFLLVGPGRRPTLRRGLGVAGGAVLFGTTLAVVMESVSVTQWESDTQEMSFGLGFYLLTGAVLLSLAATALTLAGAQRSTPAGFALPQSSYPWPTPPTAQPYAPGAAGPAGAAGPPPSSY</sequence>
<feature type="transmembrane region" description="Helical" evidence="2">
    <location>
        <begin position="140"/>
        <end position="160"/>
    </location>
</feature>